<feature type="compositionally biased region" description="Polar residues" evidence="1">
    <location>
        <begin position="169"/>
        <end position="193"/>
    </location>
</feature>
<comment type="caution">
    <text evidence="2">The sequence shown here is derived from an EMBL/GenBank/DDBJ whole genome shotgun (WGS) entry which is preliminary data.</text>
</comment>
<feature type="compositionally biased region" description="Polar residues" evidence="1">
    <location>
        <begin position="240"/>
        <end position="255"/>
    </location>
</feature>
<dbReference type="EMBL" id="JABWDY010016653">
    <property type="protein sequence ID" value="KAF5195950.1"/>
    <property type="molecule type" value="Genomic_DNA"/>
</dbReference>
<feature type="region of interest" description="Disordered" evidence="1">
    <location>
        <begin position="136"/>
        <end position="193"/>
    </location>
</feature>
<dbReference type="AlphaFoldDB" id="A0A7J6WH35"/>
<evidence type="ECO:0000313" key="2">
    <source>
        <dbReference type="EMBL" id="KAF5195950.1"/>
    </source>
</evidence>
<keyword evidence="3" id="KW-1185">Reference proteome</keyword>
<dbReference type="Proteomes" id="UP000554482">
    <property type="component" value="Unassembled WGS sequence"/>
</dbReference>
<feature type="region of interest" description="Disordered" evidence="1">
    <location>
        <begin position="218"/>
        <end position="255"/>
    </location>
</feature>
<evidence type="ECO:0000256" key="1">
    <source>
        <dbReference type="SAM" id="MobiDB-lite"/>
    </source>
</evidence>
<proteinExistence type="predicted"/>
<evidence type="ECO:0000313" key="3">
    <source>
        <dbReference type="Proteomes" id="UP000554482"/>
    </source>
</evidence>
<organism evidence="2 3">
    <name type="scientific">Thalictrum thalictroides</name>
    <name type="common">Rue-anemone</name>
    <name type="synonym">Anemone thalictroides</name>
    <dbReference type="NCBI Taxonomy" id="46969"/>
    <lineage>
        <taxon>Eukaryota</taxon>
        <taxon>Viridiplantae</taxon>
        <taxon>Streptophyta</taxon>
        <taxon>Embryophyta</taxon>
        <taxon>Tracheophyta</taxon>
        <taxon>Spermatophyta</taxon>
        <taxon>Magnoliopsida</taxon>
        <taxon>Ranunculales</taxon>
        <taxon>Ranunculaceae</taxon>
        <taxon>Thalictroideae</taxon>
        <taxon>Thalictrum</taxon>
    </lineage>
</organism>
<gene>
    <name evidence="2" type="ORF">FRX31_014463</name>
</gene>
<sequence length="281" mass="30863">MKENLKPRSENLQTEGSMNVPYESGRIEDDVQQRLARLRSQMGVMRDQYLPTGRPSMEESMEGIEEQVPITSSLKSDSIQGFVTPNKNKDGRGFAGVKDVVRTPTSKDHAGGSHDQGNSFGLKKGFLFRNPNPIRKHTKAADERGNVLGNSSGDRSPKWPAMSGIPNLEETTNEGNGKPSYSRSLTSNEGNTHQNVHGELAASIRDVVHAEDINSDIPEKRGQINGEESWGDCEDEEGTHNTAMNNQAAEDSLPSQFRVSSELGLAALQQNFLASNELQRE</sequence>
<accession>A0A7J6WH35</accession>
<feature type="non-terminal residue" evidence="2">
    <location>
        <position position="281"/>
    </location>
</feature>
<reference evidence="2 3" key="1">
    <citation type="submission" date="2020-06" db="EMBL/GenBank/DDBJ databases">
        <title>Transcriptomic and genomic resources for Thalictrum thalictroides and T. hernandezii: Facilitating candidate gene discovery in an emerging model plant lineage.</title>
        <authorList>
            <person name="Arias T."/>
            <person name="Riano-Pachon D.M."/>
            <person name="Di Stilio V.S."/>
        </authorList>
    </citation>
    <scope>NUCLEOTIDE SEQUENCE [LARGE SCALE GENOMIC DNA]</scope>
    <source>
        <strain evidence="3">cv. WT478/WT964</strain>
        <tissue evidence="2">Leaves</tissue>
    </source>
</reference>
<feature type="region of interest" description="Disordered" evidence="1">
    <location>
        <begin position="1"/>
        <end position="27"/>
    </location>
</feature>
<name>A0A7J6WH35_THATH</name>
<protein>
    <submittedName>
        <fullName evidence="2">Uncharacterized protein</fullName>
    </submittedName>
</protein>